<evidence type="ECO:0000256" key="2">
    <source>
        <dbReference type="ARBA" id="ARBA00022598"/>
    </source>
</evidence>
<reference evidence="5 6" key="1">
    <citation type="submission" date="2016-10" db="EMBL/GenBank/DDBJ databases">
        <authorList>
            <person name="de Groot N.N."/>
        </authorList>
    </citation>
    <scope>NUCLEOTIDE SEQUENCE [LARGE SCALE GENOMIC DNA]</scope>
    <source>
        <strain evidence="5 6">DSM 28010</strain>
    </source>
</reference>
<dbReference type="InterPro" id="IPR045851">
    <property type="entry name" value="AMP-bd_C_sf"/>
</dbReference>
<dbReference type="AlphaFoldDB" id="A0A1G8P2J7"/>
<keyword evidence="2" id="KW-0436">Ligase</keyword>
<evidence type="ECO:0000259" key="4">
    <source>
        <dbReference type="Pfam" id="PF13193"/>
    </source>
</evidence>
<dbReference type="OrthoDB" id="9803968at2"/>
<name>A0A1G8P2J7_9RHOB</name>
<dbReference type="EMBL" id="FNEB01000006">
    <property type="protein sequence ID" value="SDI86498.1"/>
    <property type="molecule type" value="Genomic_DNA"/>
</dbReference>
<comment type="similarity">
    <text evidence="1">Belongs to the ATP-dependent AMP-binding enzyme family.</text>
</comment>
<dbReference type="Proteomes" id="UP000199340">
    <property type="component" value="Unassembled WGS sequence"/>
</dbReference>
<feature type="domain" description="AMP-binding enzyme C-terminal" evidence="4">
    <location>
        <begin position="418"/>
        <end position="493"/>
    </location>
</feature>
<dbReference type="GO" id="GO:0006631">
    <property type="term" value="P:fatty acid metabolic process"/>
    <property type="evidence" value="ECO:0007669"/>
    <property type="project" value="TreeGrafter"/>
</dbReference>
<protein>
    <submittedName>
        <fullName evidence="5">Long-chain acyl-CoA synthetase</fullName>
    </submittedName>
</protein>
<dbReference type="InterPro" id="IPR020845">
    <property type="entry name" value="AMP-binding_CS"/>
</dbReference>
<accession>A0A1G8P2J7</accession>
<evidence type="ECO:0000259" key="3">
    <source>
        <dbReference type="Pfam" id="PF00501"/>
    </source>
</evidence>
<dbReference type="Pfam" id="PF13193">
    <property type="entry name" value="AMP-binding_C"/>
    <property type="match status" value="1"/>
</dbReference>
<dbReference type="PROSITE" id="PS00455">
    <property type="entry name" value="AMP_BINDING"/>
    <property type="match status" value="1"/>
</dbReference>
<dbReference type="GO" id="GO:0031956">
    <property type="term" value="F:medium-chain fatty acid-CoA ligase activity"/>
    <property type="evidence" value="ECO:0007669"/>
    <property type="project" value="TreeGrafter"/>
</dbReference>
<feature type="domain" description="AMP-dependent synthetase/ligase" evidence="3">
    <location>
        <begin position="9"/>
        <end position="358"/>
    </location>
</feature>
<dbReference type="Gene3D" id="3.40.50.12780">
    <property type="entry name" value="N-terminal domain of ligase-like"/>
    <property type="match status" value="1"/>
</dbReference>
<sequence length="511" mass="55386">MANDAFAGDYDRRISRTELEHRAAKGAAALNAAGIVADTPVAVIMRNDLAQIEVMRAAAHAGAVIVALNWHGAAEEVAAICEDAGARHVIVHRDLIGALDPALEGRQVIGVTPGPALCDAYGISADAAQAGDAPEWAALVDAAEPAPGREMMRPLLRYTSGSTGRPKGVRRNRTGPRKDFTNLLLQVADEMMGLHPGARFFTAAPVYHSAPSTLTSAALVSPGVSTLLAPRFEPEDFLATIDREGITHVYLVPTMMSRMLKLPEEVKARYDLSSVEFAVSTGSPWPHDLKRAMIDWWGPVFWESYGATEIGFMTMASSADALERPGTAGRMQMGGTLMILDPEGNELPPGEVGEIHARMDVFGGFDYSNDPESRASAEKHGHFSVGDLGWVDEDGYLFITDRKKDMIISGGANIFPAEIEAVLMRAPFIRDVAVFGAPHPEFGEQVVAAIEPAAGWTPEEAQVMAFLEGKLARMKQPRIIDFHDRLPREDTGKVFKPRLRAPYWEKAGRKI</sequence>
<gene>
    <name evidence="5" type="ORF">SAMN05421850_10648</name>
</gene>
<dbReference type="InterPro" id="IPR000873">
    <property type="entry name" value="AMP-dep_synth/lig_dom"/>
</dbReference>
<organism evidence="5 6">
    <name type="scientific">Lutimaribacter saemankumensis</name>
    <dbReference type="NCBI Taxonomy" id="490829"/>
    <lineage>
        <taxon>Bacteria</taxon>
        <taxon>Pseudomonadati</taxon>
        <taxon>Pseudomonadota</taxon>
        <taxon>Alphaproteobacteria</taxon>
        <taxon>Rhodobacterales</taxon>
        <taxon>Roseobacteraceae</taxon>
        <taxon>Lutimaribacter</taxon>
    </lineage>
</organism>
<dbReference type="InterPro" id="IPR042099">
    <property type="entry name" value="ANL_N_sf"/>
</dbReference>
<dbReference type="PANTHER" id="PTHR43201">
    <property type="entry name" value="ACYL-COA SYNTHETASE"/>
    <property type="match status" value="1"/>
</dbReference>
<keyword evidence="6" id="KW-1185">Reference proteome</keyword>
<evidence type="ECO:0000313" key="6">
    <source>
        <dbReference type="Proteomes" id="UP000199340"/>
    </source>
</evidence>
<dbReference type="STRING" id="490829.SAMN05421850_10648"/>
<evidence type="ECO:0000256" key="1">
    <source>
        <dbReference type="ARBA" id="ARBA00006432"/>
    </source>
</evidence>
<dbReference type="Pfam" id="PF00501">
    <property type="entry name" value="AMP-binding"/>
    <property type="match status" value="1"/>
</dbReference>
<dbReference type="Gene3D" id="3.30.300.30">
    <property type="match status" value="1"/>
</dbReference>
<dbReference type="InterPro" id="IPR025110">
    <property type="entry name" value="AMP-bd_C"/>
</dbReference>
<dbReference type="SUPFAM" id="SSF56801">
    <property type="entry name" value="Acetyl-CoA synthetase-like"/>
    <property type="match status" value="1"/>
</dbReference>
<evidence type="ECO:0000313" key="5">
    <source>
        <dbReference type="EMBL" id="SDI86498.1"/>
    </source>
</evidence>
<dbReference type="RefSeq" id="WP_090028940.1">
    <property type="nucleotide sequence ID" value="NZ_FNEB01000006.1"/>
</dbReference>
<proteinExistence type="inferred from homology"/>
<dbReference type="PANTHER" id="PTHR43201:SF5">
    <property type="entry name" value="MEDIUM-CHAIN ACYL-COA LIGASE ACSF2, MITOCHONDRIAL"/>
    <property type="match status" value="1"/>
</dbReference>